<dbReference type="PANTHER" id="PTHR32089:SF112">
    <property type="entry name" value="LYSOZYME-LIKE PROTEIN-RELATED"/>
    <property type="match status" value="1"/>
</dbReference>
<evidence type="ECO:0000313" key="8">
    <source>
        <dbReference type="EMBL" id="MDA3733260.1"/>
    </source>
</evidence>
<keyword evidence="1 3" id="KW-0807">Transducer</keyword>
<sequence>MKKIKEIKITFQLVFIFSLIITMMLAIWLLSMNNMRKISDAAGEMYYDNTQGIVHIQELAKIQLEMRDHVQKLMLTTDKHTTEKLLDEIENIKRNSEIAVEGYRQGAHREEDKAQFEAILEELNKYRNSRDEVIEAIKQGDEKKVTSLLPQYEAALAKNIAEIDKMVELNVQWAAESVATNQQIYQKSVQVTIMILVVAIATSILFSVLMIISIKTSLRKIMEMSERLAEYNLTQTIEVKTNNEFGLIGKSLNNAQENMKQLIMTVKNGMSDIGAGSEELSAATEEMTAQFQEVNSSTNEIKAMTERTNDATQQIAQSIEEVNSSIGILADKAMEGNINSEQIKNRAVQIKEDIKAVTERTISLYDNVEKEILEAAQKGKVVSEIVNMAETIENIAAQTNLLALNAAIEAARAGEHGRGFAVVAEEVRTLAEASKEAVQKVKVTIEEVQGAFGLMEESSSNLLKFMNDEIKEEFYNFVKIGNQYEQDGVFMNAMSEDVAAMSQEITAIVSQVSEGIQNVANMAQTSSEGITTVRDNSNEAVQVIEQIAQTAQEQAGLVQEVQGIISRFQV</sequence>
<dbReference type="Proteomes" id="UP001169242">
    <property type="component" value="Unassembled WGS sequence"/>
</dbReference>
<dbReference type="InterPro" id="IPR004090">
    <property type="entry name" value="Chemotax_Me-accpt_rcpt"/>
</dbReference>
<feature type="transmembrane region" description="Helical" evidence="5">
    <location>
        <begin position="12"/>
        <end position="30"/>
    </location>
</feature>
<dbReference type="EMBL" id="JAQIFT010000061">
    <property type="protein sequence ID" value="MDA3733260.1"/>
    <property type="molecule type" value="Genomic_DNA"/>
</dbReference>
<evidence type="ECO:0000259" key="6">
    <source>
        <dbReference type="PROSITE" id="PS50111"/>
    </source>
</evidence>
<dbReference type="GO" id="GO:0007165">
    <property type="term" value="P:signal transduction"/>
    <property type="evidence" value="ECO:0007669"/>
    <property type="project" value="UniProtKB-KW"/>
</dbReference>
<evidence type="ECO:0000313" key="9">
    <source>
        <dbReference type="Proteomes" id="UP001169242"/>
    </source>
</evidence>
<dbReference type="Pfam" id="PF00672">
    <property type="entry name" value="HAMP"/>
    <property type="match status" value="1"/>
</dbReference>
<protein>
    <submittedName>
        <fullName evidence="8">Methyl-accepting chemotaxis protein</fullName>
    </submittedName>
</protein>
<dbReference type="AlphaFoldDB" id="A0AA42DQ76"/>
<feature type="domain" description="HAMP" evidence="7">
    <location>
        <begin position="212"/>
        <end position="264"/>
    </location>
</feature>
<accession>A0AA42DQ76</accession>
<dbReference type="Pfam" id="PF00015">
    <property type="entry name" value="MCPsignal"/>
    <property type="match status" value="1"/>
</dbReference>
<dbReference type="InterPro" id="IPR003660">
    <property type="entry name" value="HAMP_dom"/>
</dbReference>
<dbReference type="InterPro" id="IPR004089">
    <property type="entry name" value="MCPsignal_dom"/>
</dbReference>
<proteinExistence type="inferred from homology"/>
<gene>
    <name evidence="8" type="ORF">PBV87_17415</name>
</gene>
<dbReference type="PRINTS" id="PR00260">
    <property type="entry name" value="CHEMTRNSDUCR"/>
</dbReference>
<keyword evidence="4" id="KW-0175">Coiled coil</keyword>
<comment type="similarity">
    <text evidence="2">Belongs to the methyl-accepting chemotaxis (MCP) protein family.</text>
</comment>
<comment type="caution">
    <text evidence="8">The sequence shown here is derived from an EMBL/GenBank/DDBJ whole genome shotgun (WGS) entry which is preliminary data.</text>
</comment>
<dbReference type="GO" id="GO:0004888">
    <property type="term" value="F:transmembrane signaling receptor activity"/>
    <property type="evidence" value="ECO:0007669"/>
    <property type="project" value="InterPro"/>
</dbReference>
<dbReference type="RefSeq" id="WP_271013138.1">
    <property type="nucleotide sequence ID" value="NZ_JAQIFT010000061.1"/>
</dbReference>
<dbReference type="Pfam" id="PF12729">
    <property type="entry name" value="4HB_MCP_1"/>
    <property type="match status" value="1"/>
</dbReference>
<dbReference type="CDD" id="cd19411">
    <property type="entry name" value="MCP2201-like_sensor"/>
    <property type="match status" value="1"/>
</dbReference>
<dbReference type="CDD" id="cd06225">
    <property type="entry name" value="HAMP"/>
    <property type="match status" value="1"/>
</dbReference>
<dbReference type="PANTHER" id="PTHR32089">
    <property type="entry name" value="METHYL-ACCEPTING CHEMOTAXIS PROTEIN MCPB"/>
    <property type="match status" value="1"/>
</dbReference>
<keyword evidence="5" id="KW-0472">Membrane</keyword>
<feature type="coiled-coil region" evidence="4">
    <location>
        <begin position="301"/>
        <end position="360"/>
    </location>
</feature>
<keyword evidence="9" id="KW-1185">Reference proteome</keyword>
<evidence type="ECO:0000256" key="1">
    <source>
        <dbReference type="ARBA" id="ARBA00023224"/>
    </source>
</evidence>
<dbReference type="SMART" id="SM00283">
    <property type="entry name" value="MA"/>
    <property type="match status" value="1"/>
</dbReference>
<feature type="domain" description="Methyl-accepting transducer" evidence="6">
    <location>
        <begin position="283"/>
        <end position="569"/>
    </location>
</feature>
<dbReference type="PROSITE" id="PS50885">
    <property type="entry name" value="HAMP"/>
    <property type="match status" value="1"/>
</dbReference>
<evidence type="ECO:0000256" key="5">
    <source>
        <dbReference type="SAM" id="Phobius"/>
    </source>
</evidence>
<dbReference type="PROSITE" id="PS50111">
    <property type="entry name" value="CHEMOTAXIS_TRANSDUC_2"/>
    <property type="match status" value="1"/>
</dbReference>
<dbReference type="InterPro" id="IPR024478">
    <property type="entry name" value="HlyB_4HB_MCP"/>
</dbReference>
<evidence type="ECO:0000256" key="2">
    <source>
        <dbReference type="ARBA" id="ARBA00029447"/>
    </source>
</evidence>
<dbReference type="GO" id="GO:0006935">
    <property type="term" value="P:chemotaxis"/>
    <property type="evidence" value="ECO:0007669"/>
    <property type="project" value="InterPro"/>
</dbReference>
<evidence type="ECO:0000256" key="3">
    <source>
        <dbReference type="PROSITE-ProRule" id="PRU00284"/>
    </source>
</evidence>
<keyword evidence="5" id="KW-1133">Transmembrane helix</keyword>
<dbReference type="Gene3D" id="1.10.287.950">
    <property type="entry name" value="Methyl-accepting chemotaxis protein"/>
    <property type="match status" value="1"/>
</dbReference>
<evidence type="ECO:0000256" key="4">
    <source>
        <dbReference type="SAM" id="Coils"/>
    </source>
</evidence>
<dbReference type="GO" id="GO:0016020">
    <property type="term" value="C:membrane"/>
    <property type="evidence" value="ECO:0007669"/>
    <property type="project" value="InterPro"/>
</dbReference>
<dbReference type="SMART" id="SM00304">
    <property type="entry name" value="HAMP"/>
    <property type="match status" value="1"/>
</dbReference>
<feature type="transmembrane region" description="Helical" evidence="5">
    <location>
        <begin position="191"/>
        <end position="214"/>
    </location>
</feature>
<organism evidence="8 9">
    <name type="scientific">Holtiella tumoricola</name>
    <dbReference type="NCBI Taxonomy" id="3018743"/>
    <lineage>
        <taxon>Bacteria</taxon>
        <taxon>Bacillati</taxon>
        <taxon>Bacillota</taxon>
        <taxon>Clostridia</taxon>
        <taxon>Lachnospirales</taxon>
        <taxon>Cellulosilyticaceae</taxon>
        <taxon>Holtiella</taxon>
    </lineage>
</organism>
<evidence type="ECO:0000259" key="7">
    <source>
        <dbReference type="PROSITE" id="PS50885"/>
    </source>
</evidence>
<keyword evidence="5" id="KW-0812">Transmembrane</keyword>
<reference evidence="8" key="1">
    <citation type="journal article" date="2023" name="Int. J. Syst. Evol. Microbiol.">
        <title>&lt;i&gt;Holtiella tumoricola&lt;/i&gt; gen. nov. sp. nov., isolated from a human clinical sample.</title>
        <authorList>
            <person name="Allen-Vercoe E."/>
            <person name="Daigneault M.C."/>
            <person name="Vancuren S.J."/>
            <person name="Cochrane K."/>
            <person name="O'Neal L.L."/>
            <person name="Sankaranarayanan K."/>
            <person name="Lawson P.A."/>
        </authorList>
    </citation>
    <scope>NUCLEOTIDE SEQUENCE</scope>
    <source>
        <strain evidence="8">CC70A</strain>
    </source>
</reference>
<name>A0AA42DQ76_9FIRM</name>
<dbReference type="SUPFAM" id="SSF58104">
    <property type="entry name" value="Methyl-accepting chemotaxis protein (MCP) signaling domain"/>
    <property type="match status" value="1"/>
</dbReference>
<dbReference type="InterPro" id="IPR047347">
    <property type="entry name" value="YvaQ-like_sensor"/>
</dbReference>